<evidence type="ECO:0000256" key="4">
    <source>
        <dbReference type="PROSITE-ProRule" id="PRU00176"/>
    </source>
</evidence>
<dbReference type="PANTHER" id="PTHR48029:SF1">
    <property type="entry name" value="NUCLEOLAR PROTEIN 8"/>
    <property type="match status" value="1"/>
</dbReference>
<dbReference type="InterPro" id="IPR035979">
    <property type="entry name" value="RBD_domain_sf"/>
</dbReference>
<comment type="subcellular location">
    <subcellularLocation>
        <location evidence="1">Nucleus</location>
        <location evidence="1">Nucleolus</location>
    </subcellularLocation>
</comment>
<dbReference type="SMART" id="SM00360">
    <property type="entry name" value="RRM"/>
    <property type="match status" value="1"/>
</dbReference>
<dbReference type="PROSITE" id="PS50102">
    <property type="entry name" value="RRM"/>
    <property type="match status" value="1"/>
</dbReference>
<dbReference type="InterPro" id="IPR012677">
    <property type="entry name" value="Nucleotide-bd_a/b_plait_sf"/>
</dbReference>
<dbReference type="SUPFAM" id="SSF54928">
    <property type="entry name" value="RNA-binding domain, RBD"/>
    <property type="match status" value="1"/>
</dbReference>
<dbReference type="GeneID" id="25038431"/>
<dbReference type="eggNOG" id="KOG4365">
    <property type="taxonomic scope" value="Eukaryota"/>
</dbReference>
<keyword evidence="2 4" id="KW-0694">RNA-binding</keyword>
<dbReference type="STRING" id="653667.S9W6Q1"/>
<dbReference type="InterPro" id="IPR000504">
    <property type="entry name" value="RRM_dom"/>
</dbReference>
<keyword evidence="8" id="KW-1185">Reference proteome</keyword>
<dbReference type="CDD" id="cd12226">
    <property type="entry name" value="RRM_NOL8"/>
    <property type="match status" value="1"/>
</dbReference>
<keyword evidence="3" id="KW-0539">Nucleus</keyword>
<evidence type="ECO:0000313" key="8">
    <source>
        <dbReference type="Proteomes" id="UP000015464"/>
    </source>
</evidence>
<feature type="region of interest" description="Disordered" evidence="5">
    <location>
        <begin position="232"/>
        <end position="256"/>
    </location>
</feature>
<organism evidence="7 8">
    <name type="scientific">Schizosaccharomyces cryophilus (strain OY26 / ATCC MYA-4695 / CBS 11777 / NBRC 106824 / NRRL Y48691)</name>
    <name type="common">Fission yeast</name>
    <dbReference type="NCBI Taxonomy" id="653667"/>
    <lineage>
        <taxon>Eukaryota</taxon>
        <taxon>Fungi</taxon>
        <taxon>Dikarya</taxon>
        <taxon>Ascomycota</taxon>
        <taxon>Taphrinomycotina</taxon>
        <taxon>Schizosaccharomycetes</taxon>
        <taxon>Schizosaccharomycetales</taxon>
        <taxon>Schizosaccharomycetaceae</taxon>
        <taxon>Schizosaccharomyces</taxon>
    </lineage>
</organism>
<gene>
    <name evidence="7" type="ORF">SPOG_04117</name>
</gene>
<reference evidence="7 8" key="1">
    <citation type="journal article" date="2011" name="Science">
        <title>Comparative functional genomics of the fission yeasts.</title>
        <authorList>
            <person name="Rhind N."/>
            <person name="Chen Z."/>
            <person name="Yassour M."/>
            <person name="Thompson D.A."/>
            <person name="Haas B.J."/>
            <person name="Habib N."/>
            <person name="Wapinski I."/>
            <person name="Roy S."/>
            <person name="Lin M.F."/>
            <person name="Heiman D.I."/>
            <person name="Young S.K."/>
            <person name="Furuya K."/>
            <person name="Guo Y."/>
            <person name="Pidoux A."/>
            <person name="Chen H.M."/>
            <person name="Robbertse B."/>
            <person name="Goldberg J.M."/>
            <person name="Aoki K."/>
            <person name="Bayne E.H."/>
            <person name="Berlin A.M."/>
            <person name="Desjardins C.A."/>
            <person name="Dobbs E."/>
            <person name="Dukaj L."/>
            <person name="Fan L."/>
            <person name="FitzGerald M.G."/>
            <person name="French C."/>
            <person name="Gujja S."/>
            <person name="Hansen K."/>
            <person name="Keifenheim D."/>
            <person name="Levin J.Z."/>
            <person name="Mosher R.A."/>
            <person name="Mueller C.A."/>
            <person name="Pfiffner J."/>
            <person name="Priest M."/>
            <person name="Russ C."/>
            <person name="Smialowska A."/>
            <person name="Swoboda P."/>
            <person name="Sykes S.M."/>
            <person name="Vaughn M."/>
            <person name="Vengrova S."/>
            <person name="Yoder R."/>
            <person name="Zeng Q."/>
            <person name="Allshire R."/>
            <person name="Baulcombe D."/>
            <person name="Birren B.W."/>
            <person name="Brown W."/>
            <person name="Ekwall K."/>
            <person name="Kellis M."/>
            <person name="Leatherwood J."/>
            <person name="Levin H."/>
            <person name="Margalit H."/>
            <person name="Martienssen R."/>
            <person name="Nieduszynski C.A."/>
            <person name="Spatafora J.W."/>
            <person name="Friedman N."/>
            <person name="Dalgaard J.Z."/>
            <person name="Baumann P."/>
            <person name="Niki H."/>
            <person name="Regev A."/>
            <person name="Nusbaum C."/>
        </authorList>
    </citation>
    <scope>NUCLEOTIDE SEQUENCE [LARGE SCALE GENOMIC DNA]</scope>
    <source>
        <strain evidence="8">OY26 / ATCC MYA-4695 / CBS 11777 / NBRC 106824 / NRRL Y48691</strain>
    </source>
</reference>
<dbReference type="EMBL" id="KE546988">
    <property type="protein sequence ID" value="EPY54224.1"/>
    <property type="molecule type" value="Genomic_DNA"/>
</dbReference>
<dbReference type="OrthoDB" id="21643at2759"/>
<dbReference type="Proteomes" id="UP000015464">
    <property type="component" value="Unassembled WGS sequence"/>
</dbReference>
<dbReference type="HOGENOM" id="CLU_687206_0_0_1"/>
<dbReference type="Pfam" id="PF00076">
    <property type="entry name" value="RRM_1"/>
    <property type="match status" value="1"/>
</dbReference>
<evidence type="ECO:0000313" key="7">
    <source>
        <dbReference type="EMBL" id="EPY54224.1"/>
    </source>
</evidence>
<feature type="region of interest" description="Disordered" evidence="5">
    <location>
        <begin position="281"/>
        <end position="319"/>
    </location>
</feature>
<dbReference type="AlphaFoldDB" id="S9W6Q1"/>
<dbReference type="InterPro" id="IPR034138">
    <property type="entry name" value="NOP8_RRM"/>
</dbReference>
<accession>S9W6Q1</accession>
<dbReference type="GO" id="GO:0003723">
    <property type="term" value="F:RNA binding"/>
    <property type="evidence" value="ECO:0007669"/>
    <property type="project" value="UniProtKB-UniRule"/>
</dbReference>
<proteinExistence type="predicted"/>
<evidence type="ECO:0000256" key="1">
    <source>
        <dbReference type="ARBA" id="ARBA00004604"/>
    </source>
</evidence>
<evidence type="ECO:0000256" key="2">
    <source>
        <dbReference type="ARBA" id="ARBA00022884"/>
    </source>
</evidence>
<evidence type="ECO:0000259" key="6">
    <source>
        <dbReference type="PROSITE" id="PS50102"/>
    </source>
</evidence>
<dbReference type="RefSeq" id="XP_013021833.1">
    <property type="nucleotide sequence ID" value="XM_013166379.1"/>
</dbReference>
<evidence type="ECO:0000256" key="3">
    <source>
        <dbReference type="ARBA" id="ARBA00023242"/>
    </source>
</evidence>
<name>S9W6Q1_SCHCR</name>
<protein>
    <submittedName>
        <fullName evidence="7">Ribosome biogenesis protein Nop6</fullName>
    </submittedName>
</protein>
<sequence length="464" mass="53131">MDITKRVFVGGLSSAIQENDLKPRFSRFGTVTDFTIVEKQLPVGTTQKFAYVTFQTNEENWTKCKMYLSKATFKGSVLKVEEAKPYFKDRLNSEKKVEDESSTQASSASQSELILPKDPVFHGEIVLSGKHAKDMNTVSDADVRKVPPRKGWKKGPYGRAIVLLNIYNKKSRKVKRFYPLGRNCLQKLWGKIDPNMDNATAWYDPDNDCYLTYSGKKIPRSLFIQQAKQVTPRSKSVDENDFENRQGAVEAPEEQGVLTDEQLDYLRQKEKDTANSVLAELFGQAEPTETSKKESEASINLDNDNESEEHKTTDIPLDGSLQISVPQEFEASEKQAAVVNVDNLKEMFTNNENEAGTFSLFGGDADISDENEEKGETEYMEEEETQEQPFIQMAAEDEKAWPMLFPTSKSSFSYFRPCSEQPVQKQALESWWNENRLFLTRDYKRKRKDALKRLRRAQQKQIQT</sequence>
<evidence type="ECO:0000256" key="5">
    <source>
        <dbReference type="SAM" id="MobiDB-lite"/>
    </source>
</evidence>
<dbReference type="PANTHER" id="PTHR48029">
    <property type="entry name" value="NUCLEOLAR PROTEIN 8"/>
    <property type="match status" value="1"/>
</dbReference>
<dbReference type="OMA" id="NCLQKLW"/>
<dbReference type="GO" id="GO:0005730">
    <property type="term" value="C:nucleolus"/>
    <property type="evidence" value="ECO:0007669"/>
    <property type="project" value="UniProtKB-SubCell"/>
</dbReference>
<dbReference type="Gene3D" id="3.30.70.330">
    <property type="match status" value="1"/>
</dbReference>
<feature type="domain" description="RRM" evidence="6">
    <location>
        <begin position="5"/>
        <end position="85"/>
    </location>
</feature>
<feature type="compositionally biased region" description="Basic and acidic residues" evidence="5">
    <location>
        <begin position="235"/>
        <end position="244"/>
    </location>
</feature>